<name>A0AAD4UNE6_OVIAM</name>
<evidence type="ECO:0000313" key="2">
    <source>
        <dbReference type="EMBL" id="KAI4549722.1"/>
    </source>
</evidence>
<evidence type="ECO:0000313" key="3">
    <source>
        <dbReference type="Proteomes" id="UP001214576"/>
    </source>
</evidence>
<reference evidence="2" key="1">
    <citation type="submission" date="2022-03" db="EMBL/GenBank/DDBJ databases">
        <title>Genomic analyses of argali, domestic sheep and their hybrids provide insights into chromosomal evolution, heterosis and genetic basis of agronomic traits.</title>
        <authorList>
            <person name="Li M."/>
        </authorList>
    </citation>
    <scope>NUCLEOTIDE SEQUENCE</scope>
    <source>
        <strain evidence="2">CAU-MHL-2022a</strain>
        <tissue evidence="2">Skin</tissue>
    </source>
</reference>
<organism evidence="2 3">
    <name type="scientific">Ovis ammon polii</name>
    <dbReference type="NCBI Taxonomy" id="230172"/>
    <lineage>
        <taxon>Eukaryota</taxon>
        <taxon>Metazoa</taxon>
        <taxon>Chordata</taxon>
        <taxon>Craniata</taxon>
        <taxon>Vertebrata</taxon>
        <taxon>Euteleostomi</taxon>
        <taxon>Mammalia</taxon>
        <taxon>Eutheria</taxon>
        <taxon>Laurasiatheria</taxon>
        <taxon>Artiodactyla</taxon>
        <taxon>Ruminantia</taxon>
        <taxon>Pecora</taxon>
        <taxon>Bovidae</taxon>
        <taxon>Caprinae</taxon>
        <taxon>Ovis</taxon>
    </lineage>
</organism>
<feature type="region of interest" description="Disordered" evidence="1">
    <location>
        <begin position="22"/>
        <end position="42"/>
    </location>
</feature>
<dbReference type="AlphaFoldDB" id="A0AAD4UNE6"/>
<protein>
    <submittedName>
        <fullName evidence="2">Uncharacterized protein</fullName>
    </submittedName>
</protein>
<sequence>MPEDWMEASDKFPLELEIDLSAENPNGRGPSGLPGLPVTATLPQGVFRGSQESERSKLQCLMQSNEAWEESPRP</sequence>
<dbReference type="Proteomes" id="UP001214576">
    <property type="component" value="Unassembled WGS sequence"/>
</dbReference>
<gene>
    <name evidence="2" type="ORF">MG293_002052</name>
</gene>
<dbReference type="EMBL" id="JAKZEL010000001">
    <property type="protein sequence ID" value="KAI4549722.1"/>
    <property type="molecule type" value="Genomic_DNA"/>
</dbReference>
<keyword evidence="3" id="KW-1185">Reference proteome</keyword>
<evidence type="ECO:0000256" key="1">
    <source>
        <dbReference type="SAM" id="MobiDB-lite"/>
    </source>
</evidence>
<accession>A0AAD4UNE6</accession>
<comment type="caution">
    <text evidence="2">The sequence shown here is derived from an EMBL/GenBank/DDBJ whole genome shotgun (WGS) entry which is preliminary data.</text>
</comment>
<proteinExistence type="predicted"/>